<dbReference type="EMBL" id="CAKOGP040000358">
    <property type="protein sequence ID" value="CAJ1934684.1"/>
    <property type="molecule type" value="Genomic_DNA"/>
</dbReference>
<name>A0AAD2FFD2_9STRA</name>
<proteinExistence type="predicted"/>
<feature type="coiled-coil region" evidence="1">
    <location>
        <begin position="93"/>
        <end position="152"/>
    </location>
</feature>
<dbReference type="AlphaFoldDB" id="A0AAD2FFD2"/>
<protein>
    <submittedName>
        <fullName evidence="2">Uncharacterized protein</fullName>
    </submittedName>
</protein>
<organism evidence="2 3">
    <name type="scientific">Cylindrotheca closterium</name>
    <dbReference type="NCBI Taxonomy" id="2856"/>
    <lineage>
        <taxon>Eukaryota</taxon>
        <taxon>Sar</taxon>
        <taxon>Stramenopiles</taxon>
        <taxon>Ochrophyta</taxon>
        <taxon>Bacillariophyta</taxon>
        <taxon>Bacillariophyceae</taxon>
        <taxon>Bacillariophycidae</taxon>
        <taxon>Bacillariales</taxon>
        <taxon>Bacillariaceae</taxon>
        <taxon>Cylindrotheca</taxon>
    </lineage>
</organism>
<evidence type="ECO:0000313" key="2">
    <source>
        <dbReference type="EMBL" id="CAJ1934684.1"/>
    </source>
</evidence>
<reference evidence="2" key="1">
    <citation type="submission" date="2023-08" db="EMBL/GenBank/DDBJ databases">
        <authorList>
            <person name="Audoor S."/>
            <person name="Bilcke G."/>
        </authorList>
    </citation>
    <scope>NUCLEOTIDE SEQUENCE</scope>
</reference>
<keyword evidence="1" id="KW-0175">Coiled coil</keyword>
<accession>A0AAD2FFD2</accession>
<evidence type="ECO:0000256" key="1">
    <source>
        <dbReference type="SAM" id="Coils"/>
    </source>
</evidence>
<sequence>MVYNNATYEVHIPSLAPLASGHQEIPVPAINQGDPMTTDDIAGATSQYKMRKSIQMNHPTLVTSREVIEAKRRKHAVESAQFDGSTPAWAQQMQGQSQQIQQTQTQMQRLMQQMLGQIQQIEQSQTQMQGQMQQMQGQIQQIEQTQTQMQAQIGQLDSRIQIESQRSRNYARHTNESVIVPLLRESDGTMPQDDGAWFPATQAALFTASHAQMNSLPWDC</sequence>
<evidence type="ECO:0000313" key="3">
    <source>
        <dbReference type="Proteomes" id="UP001295423"/>
    </source>
</evidence>
<comment type="caution">
    <text evidence="2">The sequence shown here is derived from an EMBL/GenBank/DDBJ whole genome shotgun (WGS) entry which is preliminary data.</text>
</comment>
<keyword evidence="3" id="KW-1185">Reference proteome</keyword>
<gene>
    <name evidence="2" type="ORF">CYCCA115_LOCUS4024</name>
</gene>
<dbReference type="Proteomes" id="UP001295423">
    <property type="component" value="Unassembled WGS sequence"/>
</dbReference>